<organism evidence="1 2">
    <name type="scientific">Chryseobacterium terrae</name>
    <dbReference type="NCBI Taxonomy" id="3163299"/>
    <lineage>
        <taxon>Bacteria</taxon>
        <taxon>Pseudomonadati</taxon>
        <taxon>Bacteroidota</taxon>
        <taxon>Flavobacteriia</taxon>
        <taxon>Flavobacteriales</taxon>
        <taxon>Weeksellaceae</taxon>
        <taxon>Chryseobacterium group</taxon>
        <taxon>Chryseobacterium</taxon>
    </lineage>
</organism>
<evidence type="ECO:0000313" key="1">
    <source>
        <dbReference type="EMBL" id="MFL9835688.1"/>
    </source>
</evidence>
<evidence type="ECO:0008006" key="3">
    <source>
        <dbReference type="Google" id="ProtNLM"/>
    </source>
</evidence>
<proteinExistence type="predicted"/>
<name>A0ABW8Y6T8_9FLAO</name>
<gene>
    <name evidence="1" type="ORF">ABS765_16845</name>
</gene>
<protein>
    <recommendedName>
        <fullName evidence="3">Lipocalin-like domain-containing protein</fullName>
    </recommendedName>
</protein>
<sequence>MKYIITILSAFSILFCSSKHQTNFSGIYRSPKNSKLNQFVYGTFVTELELNLKNDSTYTMSTCAQTSKGIWKLKNNKITLFCKEKRMAIDSLNQLQKFAKGKICGSDEVYNIGNEKLSREEKIESKNINFILLKD</sequence>
<comment type="caution">
    <text evidence="1">The sequence shown here is derived from an EMBL/GenBank/DDBJ whole genome shotgun (WGS) entry which is preliminary data.</text>
</comment>
<dbReference type="RefSeq" id="WP_408092657.1">
    <property type="nucleotide sequence ID" value="NZ_JBELPY010000016.1"/>
</dbReference>
<accession>A0ABW8Y6T8</accession>
<dbReference type="Proteomes" id="UP001629058">
    <property type="component" value="Unassembled WGS sequence"/>
</dbReference>
<evidence type="ECO:0000313" key="2">
    <source>
        <dbReference type="Proteomes" id="UP001629058"/>
    </source>
</evidence>
<keyword evidence="2" id="KW-1185">Reference proteome</keyword>
<dbReference type="EMBL" id="JBELPY010000016">
    <property type="protein sequence ID" value="MFL9835688.1"/>
    <property type="molecule type" value="Genomic_DNA"/>
</dbReference>
<reference evidence="1 2" key="1">
    <citation type="submission" date="2024-06" db="EMBL/GenBank/DDBJ databases">
        <authorList>
            <person name="Kaempfer P."/>
            <person name="Viver T."/>
        </authorList>
    </citation>
    <scope>NUCLEOTIDE SEQUENCE [LARGE SCALE GENOMIC DNA]</scope>
    <source>
        <strain evidence="1 2">ST-37</strain>
    </source>
</reference>